<dbReference type="RefSeq" id="WP_099335469.1">
    <property type="nucleotide sequence ID" value="NZ_BAAACD010000019.1"/>
</dbReference>
<gene>
    <name evidence="2" type="ORF">DBY38_07190</name>
    <name evidence="3" type="ORF">SAMN04487885_101259</name>
</gene>
<evidence type="ECO:0000256" key="1">
    <source>
        <dbReference type="SAM" id="Phobius"/>
    </source>
</evidence>
<dbReference type="EMBL" id="FOOE01000001">
    <property type="protein sequence ID" value="SFF51208.1"/>
    <property type="molecule type" value="Genomic_DNA"/>
</dbReference>
<feature type="transmembrane region" description="Helical" evidence="1">
    <location>
        <begin position="12"/>
        <end position="30"/>
    </location>
</feature>
<dbReference type="Proteomes" id="UP000246114">
    <property type="component" value="Unassembled WGS sequence"/>
</dbReference>
<dbReference type="Proteomes" id="UP000182135">
    <property type="component" value="Unassembled WGS sequence"/>
</dbReference>
<accession>A0A1I2JAV8</accession>
<sequence length="31" mass="3459">MKKNTRDKLTKVLVYVTLAALVLGLLPSIFL</sequence>
<dbReference type="EMBL" id="QAMZ01000036">
    <property type="protein sequence ID" value="PWL53508.1"/>
    <property type="molecule type" value="Genomic_DNA"/>
</dbReference>
<keyword evidence="1" id="KW-0812">Transmembrane</keyword>
<keyword evidence="4" id="KW-1185">Reference proteome</keyword>
<reference evidence="3 4" key="1">
    <citation type="submission" date="2016-10" db="EMBL/GenBank/DDBJ databases">
        <authorList>
            <person name="de Groot N.N."/>
        </authorList>
    </citation>
    <scope>NUCLEOTIDE SEQUENCE [LARGE SCALE GENOMIC DNA]</scope>
    <source>
        <strain evidence="3 4">NLAE-zl-G419</strain>
    </source>
</reference>
<organism evidence="3 4">
    <name type="scientific">Clostridium cadaveris</name>
    <dbReference type="NCBI Taxonomy" id="1529"/>
    <lineage>
        <taxon>Bacteria</taxon>
        <taxon>Bacillati</taxon>
        <taxon>Bacillota</taxon>
        <taxon>Clostridia</taxon>
        <taxon>Eubacteriales</taxon>
        <taxon>Clostridiaceae</taxon>
        <taxon>Clostridium</taxon>
    </lineage>
</organism>
<name>A0A1I2JAV8_9CLOT</name>
<proteinExistence type="predicted"/>
<evidence type="ECO:0000313" key="4">
    <source>
        <dbReference type="Proteomes" id="UP000182135"/>
    </source>
</evidence>
<evidence type="ECO:0000313" key="3">
    <source>
        <dbReference type="EMBL" id="SFF51208.1"/>
    </source>
</evidence>
<reference evidence="2 5" key="2">
    <citation type="submission" date="2018-03" db="EMBL/GenBank/DDBJ databases">
        <title>The uncultured portion of the human microbiome is neutrally assembled.</title>
        <authorList>
            <person name="Jeraldo P."/>
            <person name="Boardman L."/>
            <person name="White B.A."/>
            <person name="Nelson H."/>
            <person name="Goldenfeld N."/>
            <person name="Chia N."/>
        </authorList>
    </citation>
    <scope>NUCLEOTIDE SEQUENCE [LARGE SCALE GENOMIC DNA]</scope>
    <source>
        <strain evidence="2">CIM:MAG 903</strain>
    </source>
</reference>
<keyword evidence="1" id="KW-1133">Transmembrane helix</keyword>
<protein>
    <submittedName>
        <fullName evidence="2">DUF4044 domain-containing protein</fullName>
    </submittedName>
</protein>
<keyword evidence="1" id="KW-0472">Membrane</keyword>
<dbReference type="GeneID" id="90544633"/>
<evidence type="ECO:0000313" key="2">
    <source>
        <dbReference type="EMBL" id="PWL53508.1"/>
    </source>
</evidence>
<dbReference type="STRING" id="1529.SAMN04487885_101259"/>
<evidence type="ECO:0000313" key="5">
    <source>
        <dbReference type="Proteomes" id="UP000246114"/>
    </source>
</evidence>
<dbReference type="AlphaFoldDB" id="A0A1I2JAV8"/>